<dbReference type="Proteomes" id="UP000037178">
    <property type="component" value="Unassembled WGS sequence"/>
</dbReference>
<dbReference type="GO" id="GO:0015833">
    <property type="term" value="P:peptide transport"/>
    <property type="evidence" value="ECO:0007669"/>
    <property type="project" value="TreeGrafter"/>
</dbReference>
<keyword evidence="7" id="KW-1185">Reference proteome</keyword>
<evidence type="ECO:0000313" key="6">
    <source>
        <dbReference type="EMBL" id="KMW57226.1"/>
    </source>
</evidence>
<dbReference type="GO" id="GO:1904680">
    <property type="term" value="F:peptide transmembrane transporter activity"/>
    <property type="evidence" value="ECO:0007669"/>
    <property type="project" value="TreeGrafter"/>
</dbReference>
<dbReference type="RefSeq" id="WP_053101244.1">
    <property type="nucleotide sequence ID" value="NZ_LFTY01000002.1"/>
</dbReference>
<name>A0A0J9E2Z3_9RHOB</name>
<evidence type="ECO:0000256" key="3">
    <source>
        <dbReference type="ARBA" id="ARBA00022729"/>
    </source>
</evidence>
<dbReference type="GO" id="GO:0030288">
    <property type="term" value="C:outer membrane-bounded periplasmic space"/>
    <property type="evidence" value="ECO:0007669"/>
    <property type="project" value="TreeGrafter"/>
</dbReference>
<dbReference type="InterPro" id="IPR030678">
    <property type="entry name" value="Peptide/Ni-bd"/>
</dbReference>
<organism evidence="6 7">
    <name type="scientific">Candidatus Rhodobacter oscarellae</name>
    <dbReference type="NCBI Taxonomy" id="1675527"/>
    <lineage>
        <taxon>Bacteria</taxon>
        <taxon>Pseudomonadati</taxon>
        <taxon>Pseudomonadota</taxon>
        <taxon>Alphaproteobacteria</taxon>
        <taxon>Rhodobacterales</taxon>
        <taxon>Rhodobacter group</taxon>
        <taxon>Rhodobacter</taxon>
    </lineage>
</organism>
<reference evidence="6 7" key="1">
    <citation type="submission" date="2015-06" db="EMBL/GenBank/DDBJ databases">
        <title>Draft genome sequence of an Alphaproteobacteria species associated to the Mediterranean sponge Oscarella lobularis.</title>
        <authorList>
            <person name="Jourda C."/>
            <person name="Santini S."/>
            <person name="Claverie J.-M."/>
        </authorList>
    </citation>
    <scope>NUCLEOTIDE SEQUENCE [LARGE SCALE GENOMIC DNA]</scope>
    <source>
        <strain evidence="6">IGS</strain>
    </source>
</reference>
<sequence length="605" mass="67763">MRQSFLTKIGTLAAFAAISLTAAPLKAEPKHGIAMYGEPALGQDFIALPYANPNAPKGGKIVTAETGSFDSLNPHIRKGSVPWQLRFLAYESLMGRSYDEPFTLYGLLAESIETGPNREWVEFTLRPEARFSDGSPVTVEDVMWSYETLGTQGHPRYAGAWTKVGAMEQTGPRKIKFTFNTEDREMALIIGMRPILKKAQWEGIDFTESGLENIPVSSAPYVIADFEAGRFVSLKRNPDYWGNDLPFRRGTNNFDEIRMEFFADGTAAFEAFKAGVANTSREFNQQKWDTQYDFPAIDSGDVIKAILPHQRPTGITGFVMNTRRALLDDWRVRDALIHAFNFEFINQTQTGGKQTRITSYFSNSVLGMRDGPAEGKVRALLTPFEAELLPGALDGYALPAGDGSERNRANIRKATAILAEAGWTVDDQGVLRNQAGEAFEFEVLLRQGSAENKAIIDIYTKSLERLGITANVTVIDPAQYKQRTDIYDFDMTYYRRGLSLSPGNEQKLYWGAEGVEAPGTRNWMGMNSPAAEAMIDKILNSQSRDDFIAATRALDRILTSGRYVIPIYAFNISRVAHAKELRYPENLPIYGDWIGWQPDVWWYEE</sequence>
<evidence type="ECO:0000259" key="5">
    <source>
        <dbReference type="Pfam" id="PF00496"/>
    </source>
</evidence>
<dbReference type="PATRIC" id="fig|1675527.3.peg.2302"/>
<dbReference type="InterPro" id="IPR000914">
    <property type="entry name" value="SBP_5_dom"/>
</dbReference>
<feature type="chain" id="PRO_5005318189" evidence="4">
    <location>
        <begin position="28"/>
        <end position="605"/>
    </location>
</feature>
<dbReference type="EMBL" id="LFTY01000002">
    <property type="protein sequence ID" value="KMW57226.1"/>
    <property type="molecule type" value="Genomic_DNA"/>
</dbReference>
<keyword evidence="3 4" id="KW-0732">Signal</keyword>
<dbReference type="Pfam" id="PF00496">
    <property type="entry name" value="SBP_bac_5"/>
    <property type="match status" value="1"/>
</dbReference>
<dbReference type="PIRSF" id="PIRSF002741">
    <property type="entry name" value="MppA"/>
    <property type="match status" value="1"/>
</dbReference>
<gene>
    <name evidence="6" type="ORF">AIOL_002187</name>
</gene>
<dbReference type="Gene3D" id="3.40.190.10">
    <property type="entry name" value="Periplasmic binding protein-like II"/>
    <property type="match status" value="1"/>
</dbReference>
<dbReference type="PANTHER" id="PTHR30290">
    <property type="entry name" value="PERIPLASMIC BINDING COMPONENT OF ABC TRANSPORTER"/>
    <property type="match status" value="1"/>
</dbReference>
<evidence type="ECO:0000256" key="4">
    <source>
        <dbReference type="SAM" id="SignalP"/>
    </source>
</evidence>
<proteinExistence type="inferred from homology"/>
<dbReference type="PANTHER" id="PTHR30290:SF64">
    <property type="entry name" value="ABC TRANSPORTER PERIPLASMIC BINDING PROTEIN"/>
    <property type="match status" value="1"/>
</dbReference>
<dbReference type="SUPFAM" id="SSF53850">
    <property type="entry name" value="Periplasmic binding protein-like II"/>
    <property type="match status" value="1"/>
</dbReference>
<evidence type="ECO:0000256" key="2">
    <source>
        <dbReference type="ARBA" id="ARBA00005695"/>
    </source>
</evidence>
<comment type="similarity">
    <text evidence="2">Belongs to the bacterial solute-binding protein 5 family.</text>
</comment>
<feature type="domain" description="Solute-binding protein family 5" evidence="5">
    <location>
        <begin position="104"/>
        <end position="500"/>
    </location>
</feature>
<accession>A0A0J9E2Z3</accession>
<dbReference type="InterPro" id="IPR039424">
    <property type="entry name" value="SBP_5"/>
</dbReference>
<comment type="caution">
    <text evidence="6">The sequence shown here is derived from an EMBL/GenBank/DDBJ whole genome shotgun (WGS) entry which is preliminary data.</text>
</comment>
<evidence type="ECO:0000256" key="1">
    <source>
        <dbReference type="ARBA" id="ARBA00004418"/>
    </source>
</evidence>
<dbReference type="STRING" id="1675527.AIOL_002187"/>
<comment type="subcellular location">
    <subcellularLocation>
        <location evidence="1">Periplasm</location>
    </subcellularLocation>
</comment>
<dbReference type="CDD" id="cd08497">
    <property type="entry name" value="MbnE-like"/>
    <property type="match status" value="1"/>
</dbReference>
<dbReference type="OrthoDB" id="9803988at2"/>
<evidence type="ECO:0000313" key="7">
    <source>
        <dbReference type="Proteomes" id="UP000037178"/>
    </source>
</evidence>
<dbReference type="GO" id="GO:0042884">
    <property type="term" value="P:microcin transport"/>
    <property type="evidence" value="ECO:0007669"/>
    <property type="project" value="TreeGrafter"/>
</dbReference>
<dbReference type="AlphaFoldDB" id="A0A0J9E2Z3"/>
<feature type="signal peptide" evidence="4">
    <location>
        <begin position="1"/>
        <end position="27"/>
    </location>
</feature>
<dbReference type="Gene3D" id="3.10.105.10">
    <property type="entry name" value="Dipeptide-binding Protein, Domain 3"/>
    <property type="match status" value="1"/>
</dbReference>
<dbReference type="GO" id="GO:0043190">
    <property type="term" value="C:ATP-binding cassette (ABC) transporter complex"/>
    <property type="evidence" value="ECO:0007669"/>
    <property type="project" value="InterPro"/>
</dbReference>
<protein>
    <submittedName>
        <fullName evidence="6">ABC transporter, periplasmic substrate-binding protein</fullName>
    </submittedName>
</protein>